<dbReference type="PIRSF" id="PIRSF020565">
    <property type="entry name" value="3Ho_Ac_ACP_DH_prd"/>
    <property type="match status" value="1"/>
</dbReference>
<protein>
    <recommendedName>
        <fullName evidence="3">3-hydroxylacyl-ACP dehydratase</fullName>
    </recommendedName>
</protein>
<gene>
    <name evidence="1" type="ORF">D5039_07455</name>
</gene>
<organism evidence="1 2">
    <name type="scientific">Verminephrobacter aporrectodeae subsp. tuberculatae</name>
    <dbReference type="NCBI Taxonomy" id="1110392"/>
    <lineage>
        <taxon>Bacteria</taxon>
        <taxon>Pseudomonadati</taxon>
        <taxon>Pseudomonadota</taxon>
        <taxon>Betaproteobacteria</taxon>
        <taxon>Burkholderiales</taxon>
        <taxon>Comamonadaceae</taxon>
        <taxon>Verminephrobacter</taxon>
    </lineage>
</organism>
<dbReference type="Pfam" id="PF22817">
    <property type="entry name" value="ApeP-like"/>
    <property type="match status" value="1"/>
</dbReference>
<dbReference type="SUPFAM" id="SSF54637">
    <property type="entry name" value="Thioesterase/thiol ester dehydrase-isomerase"/>
    <property type="match status" value="1"/>
</dbReference>
<sequence length="155" mass="17112">MNRPEPPLPCVADLVPHSGTMRWLDRVIRVNAERAVAEADIRGTSLFVRAGRLDAWIGIEYMAQTISVWAGHRALQEGRSIALGFLVGTRRYDVHRQSFQVGECLRMEADCELMGSDGLGMFACRILVGDEVAAQANLSVFEPRAGAEFLNLNLP</sequence>
<proteinExistence type="predicted"/>
<keyword evidence="2" id="KW-1185">Reference proteome</keyword>
<evidence type="ECO:0000313" key="2">
    <source>
        <dbReference type="Proteomes" id="UP001208935"/>
    </source>
</evidence>
<evidence type="ECO:0000313" key="1">
    <source>
        <dbReference type="EMBL" id="MCW5321004.1"/>
    </source>
</evidence>
<accession>A0ABT3KSU6</accession>
<name>A0ABT3KSU6_9BURK</name>
<evidence type="ECO:0008006" key="3">
    <source>
        <dbReference type="Google" id="ProtNLM"/>
    </source>
</evidence>
<dbReference type="RefSeq" id="WP_407830240.1">
    <property type="nucleotide sequence ID" value="NZ_QZCW01000001.1"/>
</dbReference>
<comment type="caution">
    <text evidence="1">The sequence shown here is derived from an EMBL/GenBank/DDBJ whole genome shotgun (WGS) entry which is preliminary data.</text>
</comment>
<dbReference type="Gene3D" id="3.10.129.10">
    <property type="entry name" value="Hotdog Thioesterase"/>
    <property type="match status" value="1"/>
</dbReference>
<dbReference type="Proteomes" id="UP001208935">
    <property type="component" value="Unassembled WGS sequence"/>
</dbReference>
<dbReference type="InterPro" id="IPR029069">
    <property type="entry name" value="HotDog_dom_sf"/>
</dbReference>
<reference evidence="2" key="1">
    <citation type="submission" date="2023-07" db="EMBL/GenBank/DDBJ databases">
        <title>Verminephrobacter genomes.</title>
        <authorList>
            <person name="Lund M.B."/>
        </authorList>
    </citation>
    <scope>NUCLEOTIDE SEQUENCE [LARGE SCALE GENOMIC DNA]</scope>
    <source>
        <strain evidence="2">AtM5-05</strain>
    </source>
</reference>
<dbReference type="InterPro" id="IPR016776">
    <property type="entry name" value="ApeP-like_dehydratase"/>
</dbReference>
<dbReference type="EMBL" id="QZCW01000001">
    <property type="protein sequence ID" value="MCW5321004.1"/>
    <property type="molecule type" value="Genomic_DNA"/>
</dbReference>